<dbReference type="PANTHER" id="PTHR42721:SF42">
    <property type="entry name" value="FIBRONECTIN TYPE III-LIKE DOMAIN-CONTAINING PROTEIN"/>
    <property type="match status" value="1"/>
</dbReference>
<keyword evidence="6" id="KW-1185">Reference proteome</keyword>
<dbReference type="InParanoid" id="A0A1S3JUY6"/>
<dbReference type="SMART" id="SM01217">
    <property type="entry name" value="Fn3_like"/>
    <property type="match status" value="1"/>
</dbReference>
<dbReference type="Pfam" id="PF01915">
    <property type="entry name" value="Glyco_hydro_3_C"/>
    <property type="match status" value="1"/>
</dbReference>
<dbReference type="InterPro" id="IPR002772">
    <property type="entry name" value="Glyco_hydro_3_C"/>
</dbReference>
<dbReference type="GO" id="GO:0009044">
    <property type="term" value="F:xylan 1,4-beta-xylosidase activity"/>
    <property type="evidence" value="ECO:0007669"/>
    <property type="project" value="InterPro"/>
</dbReference>
<dbReference type="InterPro" id="IPR036962">
    <property type="entry name" value="Glyco_hydro_3_N_sf"/>
</dbReference>
<dbReference type="STRING" id="7574.A0A1S3JUY6"/>
<dbReference type="InterPro" id="IPR017853">
    <property type="entry name" value="GH"/>
</dbReference>
<dbReference type="KEGG" id="lak:106176344"/>
<dbReference type="InterPro" id="IPR013783">
    <property type="entry name" value="Ig-like_fold"/>
</dbReference>
<dbReference type="Gene3D" id="3.40.50.1700">
    <property type="entry name" value="Glycoside hydrolase family 3 C-terminal domain"/>
    <property type="match status" value="1"/>
</dbReference>
<dbReference type="InterPro" id="IPR001764">
    <property type="entry name" value="Glyco_hydro_3_N"/>
</dbReference>
<dbReference type="Pfam" id="PF14310">
    <property type="entry name" value="Fn3-like"/>
    <property type="match status" value="1"/>
</dbReference>
<name>A0A1S3JUY6_LINAN</name>
<dbReference type="GO" id="GO:0046556">
    <property type="term" value="F:alpha-L-arabinofuranosidase activity"/>
    <property type="evidence" value="ECO:0007669"/>
    <property type="project" value="TreeGrafter"/>
</dbReference>
<dbReference type="OrthoDB" id="47059at2759"/>
<evidence type="ECO:0000259" key="5">
    <source>
        <dbReference type="SMART" id="SM01217"/>
    </source>
</evidence>
<evidence type="ECO:0000313" key="7">
    <source>
        <dbReference type="RefSeq" id="XP_013414138.1"/>
    </source>
</evidence>
<dbReference type="GO" id="GO:0045493">
    <property type="term" value="P:xylan catabolic process"/>
    <property type="evidence" value="ECO:0007669"/>
    <property type="project" value="InterPro"/>
</dbReference>
<gene>
    <name evidence="7" type="primary">LOC106176344</name>
</gene>
<dbReference type="Proteomes" id="UP000085678">
    <property type="component" value="Unplaced"/>
</dbReference>
<dbReference type="Gene3D" id="3.20.20.300">
    <property type="entry name" value="Glycoside hydrolase, family 3, N-terminal domain"/>
    <property type="match status" value="1"/>
</dbReference>
<sequence>MAVCGEAAVVFWFLFSSILPLIADLPFRNTSLSWEDRVNDLVDRLSIDELTLQMASGGRESSGQAPGIPRLGIHPYMWTQECLHGVVHARRSTSFPQSLGLAAAFSPELIYNVSRAIGMEVRAIHNNHTKYGQYGDDSGLSCFSPVVNIMRHPLWGRNQETYGEDPYLTSVYTDHYVRGLQGDHPRYVLASAGCKHFDAYSGPENSSLYDSEISERDWHLTYLPAFKQCVKSGSLGFMCSYNKVNGIPSCVNSKMLDNILRQQWGYKGYVISDMGALEFIISVFSYYNNTVDTASASVMAGTNLELPHRLAQDGVFMSIPKAVSAGKLTFDIVKEKAKPLFYTRMRLGEFDPPELNPYSKVDISVVQSLAHRELAVQAAVKSFVLLKNTDKFLPFQRTFESIAVIGPMANNTDQLFGDYSGNIDTSVALNPLQALRTKALYTKFTAGCKDTGCEEYNNETILETVSKTQIIFLCLGTGTMVETEGKDRTDLQLPGNQPQLLKDVMQAANGIPIVLLLFNAGPLEISAASLNDRVPVILECFFPGQATGEALRRVLWLEDPKANPAGRLPNSWPTYLSQVPSIYNYSMAGRTYRYFEGSLQYPFGYGLSYTTFSYTAIDVWPQTVLAGGSVSVTVGLTNTGMYDGDEVIQLYISWPDTKEKMPRVQLVGFKRIFIKSLQEIKYKFTITADEMAVWNETFGFLVEPGIIQVYAGGQQPMQSSASNNILSASFKVVK</sequence>
<keyword evidence="1 4" id="KW-0732">Signal</keyword>
<evidence type="ECO:0000256" key="3">
    <source>
        <dbReference type="ARBA" id="ARBA00023295"/>
    </source>
</evidence>
<feature type="signal peptide" evidence="4">
    <location>
        <begin position="1"/>
        <end position="23"/>
    </location>
</feature>
<reference evidence="7" key="1">
    <citation type="submission" date="2025-08" db="UniProtKB">
        <authorList>
            <consortium name="RefSeq"/>
        </authorList>
    </citation>
    <scope>IDENTIFICATION</scope>
    <source>
        <tissue evidence="7">Gonads</tissue>
    </source>
</reference>
<dbReference type="SUPFAM" id="SSF52279">
    <property type="entry name" value="Beta-D-glucan exohydrolase, C-terminal domain"/>
    <property type="match status" value="1"/>
</dbReference>
<dbReference type="Gene3D" id="2.60.40.10">
    <property type="entry name" value="Immunoglobulins"/>
    <property type="match status" value="1"/>
</dbReference>
<dbReference type="InterPro" id="IPR044993">
    <property type="entry name" value="BXL"/>
</dbReference>
<dbReference type="RefSeq" id="XP_013414138.1">
    <property type="nucleotide sequence ID" value="XM_013558684.1"/>
</dbReference>
<protein>
    <submittedName>
        <fullName evidence="7">Probable beta-D-xylosidase 7</fullName>
    </submittedName>
</protein>
<keyword evidence="3" id="KW-0326">Glycosidase</keyword>
<keyword evidence="2" id="KW-0378">Hydrolase</keyword>
<organism evidence="6 7">
    <name type="scientific">Lingula anatina</name>
    <name type="common">Brachiopod</name>
    <name type="synonym">Lingula unguis</name>
    <dbReference type="NCBI Taxonomy" id="7574"/>
    <lineage>
        <taxon>Eukaryota</taxon>
        <taxon>Metazoa</taxon>
        <taxon>Spiralia</taxon>
        <taxon>Lophotrochozoa</taxon>
        <taxon>Brachiopoda</taxon>
        <taxon>Linguliformea</taxon>
        <taxon>Lingulata</taxon>
        <taxon>Lingulida</taxon>
        <taxon>Linguloidea</taxon>
        <taxon>Lingulidae</taxon>
        <taxon>Lingula</taxon>
    </lineage>
</organism>
<feature type="chain" id="PRO_5010197149" evidence="4">
    <location>
        <begin position="24"/>
        <end position="734"/>
    </location>
</feature>
<dbReference type="PANTHER" id="PTHR42721">
    <property type="entry name" value="SUGAR HYDROLASE-RELATED"/>
    <property type="match status" value="1"/>
</dbReference>
<dbReference type="GO" id="GO:0031222">
    <property type="term" value="P:arabinan catabolic process"/>
    <property type="evidence" value="ECO:0007669"/>
    <property type="project" value="TreeGrafter"/>
</dbReference>
<dbReference type="Pfam" id="PF00933">
    <property type="entry name" value="Glyco_hydro_3"/>
    <property type="match status" value="1"/>
</dbReference>
<proteinExistence type="predicted"/>
<accession>A0A1S3JUY6</accession>
<feature type="domain" description="Fibronectin type III-like" evidence="5">
    <location>
        <begin position="646"/>
        <end position="715"/>
    </location>
</feature>
<dbReference type="InterPro" id="IPR036881">
    <property type="entry name" value="Glyco_hydro_3_C_sf"/>
</dbReference>
<evidence type="ECO:0000256" key="4">
    <source>
        <dbReference type="SAM" id="SignalP"/>
    </source>
</evidence>
<evidence type="ECO:0000256" key="1">
    <source>
        <dbReference type="ARBA" id="ARBA00022729"/>
    </source>
</evidence>
<dbReference type="GeneID" id="106176344"/>
<dbReference type="SUPFAM" id="SSF51445">
    <property type="entry name" value="(Trans)glycosidases"/>
    <property type="match status" value="1"/>
</dbReference>
<dbReference type="InterPro" id="IPR026891">
    <property type="entry name" value="Fn3-like"/>
</dbReference>
<dbReference type="AlphaFoldDB" id="A0A1S3JUY6"/>
<dbReference type="PRINTS" id="PR00133">
    <property type="entry name" value="GLHYDRLASE3"/>
</dbReference>
<evidence type="ECO:0000313" key="6">
    <source>
        <dbReference type="Proteomes" id="UP000085678"/>
    </source>
</evidence>
<evidence type="ECO:0000256" key="2">
    <source>
        <dbReference type="ARBA" id="ARBA00022801"/>
    </source>
</evidence>